<keyword evidence="3" id="KW-1185">Reference proteome</keyword>
<evidence type="ECO:0000256" key="1">
    <source>
        <dbReference type="SAM" id="MobiDB-lite"/>
    </source>
</evidence>
<sequence>MSAPTTTKEPSFRLNQSYPEESAMPNLDDVKQYRGRTDGTALIADDPYLRHNETTVKNRFAHYKYLLSTLDKMCIPLSIYIYI</sequence>
<feature type="compositionally biased region" description="Polar residues" evidence="1">
    <location>
        <begin position="1"/>
        <end position="19"/>
    </location>
</feature>
<gene>
    <name evidence="2" type="ORF">KIPB_011353</name>
</gene>
<dbReference type="AlphaFoldDB" id="A0A9K3D847"/>
<reference evidence="2 3" key="1">
    <citation type="journal article" date="2018" name="PLoS ONE">
        <title>The draft genome of Kipferlia bialata reveals reductive genome evolution in fornicate parasites.</title>
        <authorList>
            <person name="Tanifuji G."/>
            <person name="Takabayashi S."/>
            <person name="Kume K."/>
            <person name="Takagi M."/>
            <person name="Nakayama T."/>
            <person name="Kamikawa R."/>
            <person name="Inagaki Y."/>
            <person name="Hashimoto T."/>
        </authorList>
    </citation>
    <scope>NUCLEOTIDE SEQUENCE [LARGE SCALE GENOMIC DNA]</scope>
    <source>
        <strain evidence="2">NY0173</strain>
    </source>
</reference>
<dbReference type="Proteomes" id="UP000265618">
    <property type="component" value="Unassembled WGS sequence"/>
</dbReference>
<accession>A0A9K3D847</accession>
<feature type="region of interest" description="Disordered" evidence="1">
    <location>
        <begin position="1"/>
        <end position="28"/>
    </location>
</feature>
<evidence type="ECO:0000313" key="3">
    <source>
        <dbReference type="Proteomes" id="UP000265618"/>
    </source>
</evidence>
<dbReference type="EMBL" id="BDIP01004585">
    <property type="protein sequence ID" value="GIQ88988.1"/>
    <property type="molecule type" value="Genomic_DNA"/>
</dbReference>
<organism evidence="2 3">
    <name type="scientific">Kipferlia bialata</name>
    <dbReference type="NCBI Taxonomy" id="797122"/>
    <lineage>
        <taxon>Eukaryota</taxon>
        <taxon>Metamonada</taxon>
        <taxon>Carpediemonas-like organisms</taxon>
        <taxon>Kipferlia</taxon>
    </lineage>
</organism>
<protein>
    <submittedName>
        <fullName evidence="2">Uncharacterized protein</fullName>
    </submittedName>
</protein>
<comment type="caution">
    <text evidence="2">The sequence shown here is derived from an EMBL/GenBank/DDBJ whole genome shotgun (WGS) entry which is preliminary data.</text>
</comment>
<evidence type="ECO:0000313" key="2">
    <source>
        <dbReference type="EMBL" id="GIQ88988.1"/>
    </source>
</evidence>
<name>A0A9K3D847_9EUKA</name>
<proteinExistence type="predicted"/>